<dbReference type="InterPro" id="IPR002104">
    <property type="entry name" value="Integrase_catalytic"/>
</dbReference>
<dbReference type="PROSITE" id="PS51898">
    <property type="entry name" value="TYR_RECOMBINASE"/>
    <property type="match status" value="1"/>
</dbReference>
<dbReference type="InterPro" id="IPR013762">
    <property type="entry name" value="Integrase-like_cat_sf"/>
</dbReference>
<dbReference type="PANTHER" id="PTHR30349:SF90">
    <property type="entry name" value="TYROSINE RECOMBINASE XERD"/>
    <property type="match status" value="1"/>
</dbReference>
<keyword evidence="4" id="KW-1185">Reference proteome</keyword>
<protein>
    <submittedName>
        <fullName evidence="3">Tyrosine recombinase XerC</fullName>
    </submittedName>
</protein>
<evidence type="ECO:0000256" key="1">
    <source>
        <dbReference type="ARBA" id="ARBA00023172"/>
    </source>
</evidence>
<dbReference type="Pfam" id="PF00589">
    <property type="entry name" value="Phage_integrase"/>
    <property type="match status" value="1"/>
</dbReference>
<dbReference type="PANTHER" id="PTHR30349">
    <property type="entry name" value="PHAGE INTEGRASE-RELATED"/>
    <property type="match status" value="1"/>
</dbReference>
<dbReference type="GO" id="GO:0015074">
    <property type="term" value="P:DNA integration"/>
    <property type="evidence" value="ECO:0007669"/>
    <property type="project" value="InterPro"/>
</dbReference>
<comment type="caution">
    <text evidence="3">The sequence shown here is derived from an EMBL/GenBank/DDBJ whole genome shotgun (WGS) entry which is preliminary data.</text>
</comment>
<proteinExistence type="predicted"/>
<dbReference type="GO" id="GO:0006310">
    <property type="term" value="P:DNA recombination"/>
    <property type="evidence" value="ECO:0007669"/>
    <property type="project" value="UniProtKB-KW"/>
</dbReference>
<evidence type="ECO:0000259" key="2">
    <source>
        <dbReference type="PROSITE" id="PS51898"/>
    </source>
</evidence>
<evidence type="ECO:0000313" key="4">
    <source>
        <dbReference type="Proteomes" id="UP000554965"/>
    </source>
</evidence>
<reference evidence="3 4" key="1">
    <citation type="submission" date="2017-10" db="EMBL/GenBank/DDBJ databases">
        <authorList>
            <consortium name="Urmite Genomes"/>
        </authorList>
    </citation>
    <scope>NUCLEOTIDE SEQUENCE [LARGE SCALE GENOMIC DNA]</scope>
    <source>
        <strain evidence="3 4">FB-527</strain>
    </source>
</reference>
<dbReference type="Gene3D" id="1.10.443.10">
    <property type="entry name" value="Intergrase catalytic core"/>
    <property type="match status" value="1"/>
</dbReference>
<dbReference type="AlphaFoldDB" id="A0A7Z7NCP4"/>
<evidence type="ECO:0000313" key="3">
    <source>
        <dbReference type="EMBL" id="SOK27370.1"/>
    </source>
</evidence>
<sequence>MMTVMPVAVRGPLAGLVMDRLVAWLAAEGYAQTMVPQILGVARGLSAWMDDQQLRLDGLSGGALEDFEAVYSPGVPGHVMVRARVPALRRFLVEAGYLRGVCSVRKRPRHPGRQLSLSVSAAAGQELDEWACWQREIRGISDGCIARRREWVAEFVDSLTRNDAVDWSGCDVAALNSFVSQRSLGFSPASCTLIVDALRSLMRWALITGRVERDLTGGILRTRASRVTLPRGLSLIQVEQLLAACNPRTMVTVRDRAVITVLWRLGLRAGETAGLLLDDLDWAAGRLSVVGKNQRRLTLPLPVDVGQALIAWLRARPTDAVDRALFVRLRPPIRRLTSAGISDIVKHRAHAAGLGVVHAHRLRHTAAMSVIATGGSLVEAQELLGHRSVASTRVYARTDLASLRTLTVAFGQVPR</sequence>
<name>A0A7Z7NCP4_9MYCO</name>
<dbReference type="GO" id="GO:0003677">
    <property type="term" value="F:DNA binding"/>
    <property type="evidence" value="ECO:0007669"/>
    <property type="project" value="InterPro"/>
</dbReference>
<accession>A0A7Z7NCP4</accession>
<keyword evidence="1" id="KW-0233">DNA recombination</keyword>
<dbReference type="InterPro" id="IPR050090">
    <property type="entry name" value="Tyrosine_recombinase_XerCD"/>
</dbReference>
<organism evidence="3 4">
    <name type="scientific">Mycobacterium simulans</name>
    <dbReference type="NCBI Taxonomy" id="627089"/>
    <lineage>
        <taxon>Bacteria</taxon>
        <taxon>Bacillati</taxon>
        <taxon>Actinomycetota</taxon>
        <taxon>Actinomycetes</taxon>
        <taxon>Mycobacteriales</taxon>
        <taxon>Mycobacteriaceae</taxon>
        <taxon>Mycobacterium</taxon>
    </lineage>
</organism>
<feature type="domain" description="Tyr recombinase" evidence="2">
    <location>
        <begin position="228"/>
        <end position="408"/>
    </location>
</feature>
<dbReference type="EMBL" id="OCTY01000007">
    <property type="protein sequence ID" value="SOK27370.1"/>
    <property type="molecule type" value="Genomic_DNA"/>
</dbReference>
<dbReference type="InterPro" id="IPR011010">
    <property type="entry name" value="DNA_brk_join_enz"/>
</dbReference>
<dbReference type="SUPFAM" id="SSF56349">
    <property type="entry name" value="DNA breaking-rejoining enzymes"/>
    <property type="match status" value="1"/>
</dbReference>
<gene>
    <name evidence="3" type="primary">xerC_12</name>
    <name evidence="3" type="ORF">MSIMFB_05666</name>
</gene>
<dbReference type="Proteomes" id="UP000554965">
    <property type="component" value="Unassembled WGS sequence"/>
</dbReference>